<proteinExistence type="predicted"/>
<dbReference type="Pfam" id="PF24864">
    <property type="entry name" value="DUF7730"/>
    <property type="match status" value="1"/>
</dbReference>
<evidence type="ECO:0000313" key="2">
    <source>
        <dbReference type="EMBL" id="MDI1491870.1"/>
    </source>
</evidence>
<protein>
    <recommendedName>
        <fullName evidence="1">DUF7730 domain-containing protein</fullName>
    </recommendedName>
</protein>
<name>A0AA43QX38_9LECA</name>
<feature type="domain" description="DUF7730" evidence="1">
    <location>
        <begin position="11"/>
        <end position="153"/>
    </location>
</feature>
<accession>A0AA43QX38</accession>
<dbReference type="InterPro" id="IPR056632">
    <property type="entry name" value="DUF7730"/>
</dbReference>
<gene>
    <name evidence="2" type="ORF">OHK93_003081</name>
</gene>
<comment type="caution">
    <text evidence="2">The sequence shown here is derived from an EMBL/GenBank/DDBJ whole genome shotgun (WGS) entry which is preliminary data.</text>
</comment>
<dbReference type="Proteomes" id="UP001161017">
    <property type="component" value="Unassembled WGS sequence"/>
</dbReference>
<reference evidence="2" key="1">
    <citation type="journal article" date="2023" name="Genome Biol. Evol.">
        <title>First Whole Genome Sequence and Flow Cytometry Genome Size Data for the Lichen-Forming Fungus Ramalina farinacea (Ascomycota).</title>
        <authorList>
            <person name="Llewellyn T."/>
            <person name="Mian S."/>
            <person name="Hill R."/>
            <person name="Leitch I.J."/>
            <person name="Gaya E."/>
        </authorList>
    </citation>
    <scope>NUCLEOTIDE SEQUENCE</scope>
    <source>
        <strain evidence="2">LIQ254RAFAR</strain>
    </source>
</reference>
<evidence type="ECO:0000259" key="1">
    <source>
        <dbReference type="Pfam" id="PF24864"/>
    </source>
</evidence>
<organism evidence="2 3">
    <name type="scientific">Ramalina farinacea</name>
    <dbReference type="NCBI Taxonomy" id="258253"/>
    <lineage>
        <taxon>Eukaryota</taxon>
        <taxon>Fungi</taxon>
        <taxon>Dikarya</taxon>
        <taxon>Ascomycota</taxon>
        <taxon>Pezizomycotina</taxon>
        <taxon>Lecanoromycetes</taxon>
        <taxon>OSLEUM clade</taxon>
        <taxon>Lecanoromycetidae</taxon>
        <taxon>Lecanorales</taxon>
        <taxon>Lecanorineae</taxon>
        <taxon>Ramalinaceae</taxon>
        <taxon>Ramalina</taxon>
    </lineage>
</organism>
<evidence type="ECO:0000313" key="3">
    <source>
        <dbReference type="Proteomes" id="UP001161017"/>
    </source>
</evidence>
<dbReference type="PANTHER" id="PTHR38790:SF4">
    <property type="entry name" value="2EXR DOMAIN-CONTAINING PROTEIN"/>
    <property type="match status" value="1"/>
</dbReference>
<dbReference type="PANTHER" id="PTHR38790">
    <property type="entry name" value="2EXR DOMAIN-CONTAINING PROTEIN-RELATED"/>
    <property type="match status" value="1"/>
</dbReference>
<sequence length="348" mass="40011">MSQRAESDVIRSPLLRLPAEIRQLILHMIIGGKTIHLIGRSQPPFPKCRRSLCIAPFTSRCAKRSPPGIFDDWSRAHHKCVSPRKSNRADAERIDFYILSTNRQIHYECFQIFWRTSRFCFVGPKTLAKFLASVSEGQKQNVKHLVILYRCASSLTSLPENRLWNWNSFRSEGKDDLRSNRTKGKGFYFPNLATIELHLRLESFHWEVGLSYEAQVGAFLAAFAAFEVLRLIQLKAAFVALSYAESTGKGRESPYERLITNEEGAEMANKFRDCLLDPVLTDETLMRPLIDDIKCEIERLDNLFYGEAKMKWGKVMAIVSQRRELLDALHGNDFSEMTMILGRSKPHH</sequence>
<dbReference type="AlphaFoldDB" id="A0AA43QX38"/>
<dbReference type="EMBL" id="JAPUFD010000016">
    <property type="protein sequence ID" value="MDI1491870.1"/>
    <property type="molecule type" value="Genomic_DNA"/>
</dbReference>
<keyword evidence="3" id="KW-1185">Reference proteome</keyword>